<evidence type="ECO:0000256" key="2">
    <source>
        <dbReference type="ARBA" id="ARBA00004141"/>
    </source>
</evidence>
<dbReference type="GO" id="GO:0008233">
    <property type="term" value="F:peptidase activity"/>
    <property type="evidence" value="ECO:0007669"/>
    <property type="project" value="UniProtKB-KW"/>
</dbReference>
<accession>A0ABU5TU05</accession>
<evidence type="ECO:0000313" key="13">
    <source>
        <dbReference type="EMBL" id="MEA5518390.1"/>
    </source>
</evidence>
<dbReference type="InterPro" id="IPR044838">
    <property type="entry name" value="EGY1-like"/>
</dbReference>
<evidence type="ECO:0000256" key="10">
    <source>
        <dbReference type="SAM" id="MobiDB-lite"/>
    </source>
</evidence>
<evidence type="ECO:0000259" key="12">
    <source>
        <dbReference type="Pfam" id="PF02163"/>
    </source>
</evidence>
<dbReference type="GO" id="GO:0006508">
    <property type="term" value="P:proteolysis"/>
    <property type="evidence" value="ECO:0007669"/>
    <property type="project" value="UniProtKB-KW"/>
</dbReference>
<evidence type="ECO:0000256" key="6">
    <source>
        <dbReference type="ARBA" id="ARBA00022801"/>
    </source>
</evidence>
<keyword evidence="7" id="KW-0809">Transit peptide</keyword>
<proteinExistence type="inferred from homology"/>
<dbReference type="Proteomes" id="UP001301728">
    <property type="component" value="Unassembled WGS sequence"/>
</dbReference>
<evidence type="ECO:0000256" key="1">
    <source>
        <dbReference type="ARBA" id="ARBA00001947"/>
    </source>
</evidence>
<dbReference type="EMBL" id="JAYGHT010000009">
    <property type="protein sequence ID" value="MEA5518390.1"/>
    <property type="molecule type" value="Genomic_DNA"/>
</dbReference>
<keyword evidence="9 11" id="KW-0472">Membrane</keyword>
<feature type="transmembrane region" description="Helical" evidence="11">
    <location>
        <begin position="381"/>
        <end position="402"/>
    </location>
</feature>
<evidence type="ECO:0000256" key="3">
    <source>
        <dbReference type="ARBA" id="ARBA00007931"/>
    </source>
</evidence>
<dbReference type="Pfam" id="PF02163">
    <property type="entry name" value="Peptidase_M50"/>
    <property type="match status" value="1"/>
</dbReference>
<evidence type="ECO:0000256" key="9">
    <source>
        <dbReference type="ARBA" id="ARBA00023136"/>
    </source>
</evidence>
<feature type="transmembrane region" description="Helical" evidence="11">
    <location>
        <begin position="309"/>
        <end position="330"/>
    </location>
</feature>
<sequence length="494" mass="55452">MLLWLWLLLLGFITYWILRRGVARITRTPIWILWLVMMTPALIWSTWQLVYGEQRRIPPELIIIPFILCPCVYWLLVQLGRQTPPEMIDSSTTSFSSMTPETTPKPPPPRVITPSEENKLRECFPWSVFPLQKLEHRPQAVICRGQIRSNPETVYQTIRDKIEAQFGDRFIVVFQTDLNDKPFFALVPNPYIETAKKGTDNDPLTRPLLALALLVITLFTTTLAGVAMADVPPETWQSDPNLLRQGLPYALALMAILGIHESAHYLVARCYRIRTTLPYFMPVPFFLGTLGAFIQMRSPLPNRKALFDVSVAGPWAGFIVTLPILIWGLAHSTVISKPPDSVGILDFDAINPSFSLLLTVLSKLTLGTELTATDAIDFHPVAIAGYLGLIVTAFNLLPVGQLDGGHMIHAMMGQRTSMAIGQVSRFLILILALTRQEFLILAVLLFVLPLNDEPALNDVSELDNIRDFVGLLTLCLLLVILLPVPQMVAQWLNF</sequence>
<evidence type="ECO:0000256" key="4">
    <source>
        <dbReference type="ARBA" id="ARBA00022670"/>
    </source>
</evidence>
<protein>
    <submittedName>
        <fullName evidence="13">Site-2 protease family protein</fullName>
    </submittedName>
</protein>
<feature type="transmembrane region" description="Helical" evidence="11">
    <location>
        <begin position="57"/>
        <end position="77"/>
    </location>
</feature>
<keyword evidence="5 11" id="KW-0812">Transmembrane</keyword>
<comment type="caution">
    <text evidence="13">The sequence shown here is derived from an EMBL/GenBank/DDBJ whole genome shotgun (WGS) entry which is preliminary data.</text>
</comment>
<evidence type="ECO:0000256" key="5">
    <source>
        <dbReference type="ARBA" id="ARBA00022692"/>
    </source>
</evidence>
<feature type="transmembrane region" description="Helical" evidence="11">
    <location>
        <begin position="6"/>
        <end position="23"/>
    </location>
</feature>
<feature type="transmembrane region" description="Helical" evidence="11">
    <location>
        <begin position="423"/>
        <end position="448"/>
    </location>
</feature>
<keyword evidence="14" id="KW-1185">Reference proteome</keyword>
<feature type="transmembrane region" description="Helical" evidence="11">
    <location>
        <begin position="249"/>
        <end position="267"/>
    </location>
</feature>
<keyword evidence="4 13" id="KW-0645">Protease</keyword>
<feature type="compositionally biased region" description="Polar residues" evidence="10">
    <location>
        <begin position="89"/>
        <end position="98"/>
    </location>
</feature>
<evidence type="ECO:0000256" key="8">
    <source>
        <dbReference type="ARBA" id="ARBA00022989"/>
    </source>
</evidence>
<feature type="transmembrane region" description="Helical" evidence="11">
    <location>
        <begin position="30"/>
        <end position="51"/>
    </location>
</feature>
<keyword evidence="6" id="KW-0378">Hydrolase</keyword>
<comment type="cofactor">
    <cofactor evidence="1">
        <name>Zn(2+)</name>
        <dbReference type="ChEBI" id="CHEBI:29105"/>
    </cofactor>
</comment>
<organism evidence="13 14">
    <name type="scientific">Limnoraphis robusta CCNP1315</name>
    <dbReference type="NCBI Taxonomy" id="3110306"/>
    <lineage>
        <taxon>Bacteria</taxon>
        <taxon>Bacillati</taxon>
        <taxon>Cyanobacteriota</taxon>
        <taxon>Cyanophyceae</taxon>
        <taxon>Oscillatoriophycideae</taxon>
        <taxon>Oscillatoriales</taxon>
        <taxon>Sirenicapillariaceae</taxon>
        <taxon>Limnoraphis</taxon>
    </lineage>
</organism>
<feature type="region of interest" description="Disordered" evidence="10">
    <location>
        <begin position="88"/>
        <end position="110"/>
    </location>
</feature>
<feature type="transmembrane region" description="Helical" evidence="11">
    <location>
        <begin position="468"/>
        <end position="489"/>
    </location>
</feature>
<evidence type="ECO:0000313" key="14">
    <source>
        <dbReference type="Proteomes" id="UP001301728"/>
    </source>
</evidence>
<dbReference type="InterPro" id="IPR008915">
    <property type="entry name" value="Peptidase_M50"/>
</dbReference>
<evidence type="ECO:0000256" key="11">
    <source>
        <dbReference type="SAM" id="Phobius"/>
    </source>
</evidence>
<keyword evidence="8 11" id="KW-1133">Transmembrane helix</keyword>
<feature type="transmembrane region" description="Helical" evidence="11">
    <location>
        <begin position="279"/>
        <end position="297"/>
    </location>
</feature>
<dbReference type="PANTHER" id="PTHR31412:SF0">
    <property type="entry name" value="ZINC METALLOPROTEASE EGY1, CHLOROPLASTIC-RELATED"/>
    <property type="match status" value="1"/>
</dbReference>
<dbReference type="RefSeq" id="WP_323275296.1">
    <property type="nucleotide sequence ID" value="NZ_JAYGHT010000009.1"/>
</dbReference>
<comment type="subcellular location">
    <subcellularLocation>
        <location evidence="2">Membrane</location>
        <topology evidence="2">Multi-pass membrane protein</topology>
    </subcellularLocation>
</comment>
<feature type="domain" description="Peptidase M50" evidence="12">
    <location>
        <begin position="249"/>
        <end position="419"/>
    </location>
</feature>
<dbReference type="CDD" id="cd06160">
    <property type="entry name" value="S2P-M50_like_2"/>
    <property type="match status" value="1"/>
</dbReference>
<gene>
    <name evidence="13" type="ORF">VB854_05450</name>
</gene>
<name>A0ABU5TU05_9CYAN</name>
<evidence type="ECO:0000256" key="7">
    <source>
        <dbReference type="ARBA" id="ARBA00022946"/>
    </source>
</evidence>
<feature type="transmembrane region" description="Helical" evidence="11">
    <location>
        <begin position="208"/>
        <end position="229"/>
    </location>
</feature>
<reference evidence="13 14" key="1">
    <citation type="submission" date="2023-12" db="EMBL/GenBank/DDBJ databases">
        <title>Baltic Sea Cyanobacteria.</title>
        <authorList>
            <person name="Delbaje E."/>
            <person name="Fewer D.P."/>
            <person name="Shishido T.K."/>
        </authorList>
    </citation>
    <scope>NUCLEOTIDE SEQUENCE [LARGE SCALE GENOMIC DNA]</scope>
    <source>
        <strain evidence="13 14">CCNP 1315</strain>
    </source>
</reference>
<dbReference type="PANTHER" id="PTHR31412">
    <property type="entry name" value="ZINC METALLOPROTEASE EGY1"/>
    <property type="match status" value="1"/>
</dbReference>
<comment type="similarity">
    <text evidence="3">Belongs to the peptidase M50B family.</text>
</comment>